<dbReference type="InterPro" id="IPR032710">
    <property type="entry name" value="NTF2-like_dom_sf"/>
</dbReference>
<dbReference type="Gene3D" id="3.10.450.50">
    <property type="match status" value="1"/>
</dbReference>
<organism evidence="2 3">
    <name type="scientific">Ramlibacter monticola</name>
    <dbReference type="NCBI Taxonomy" id="1926872"/>
    <lineage>
        <taxon>Bacteria</taxon>
        <taxon>Pseudomonadati</taxon>
        <taxon>Pseudomonadota</taxon>
        <taxon>Betaproteobacteria</taxon>
        <taxon>Burkholderiales</taxon>
        <taxon>Comamonadaceae</taxon>
        <taxon>Ramlibacter</taxon>
    </lineage>
</organism>
<protein>
    <submittedName>
        <fullName evidence="2">Nuclear transport factor 2 family protein</fullName>
    </submittedName>
</protein>
<dbReference type="InterPro" id="IPR037401">
    <property type="entry name" value="SnoaL-like"/>
</dbReference>
<dbReference type="EMBL" id="JAEQNE010000001">
    <property type="protein sequence ID" value="MBL0390809.1"/>
    <property type="molecule type" value="Genomic_DNA"/>
</dbReference>
<evidence type="ECO:0000259" key="1">
    <source>
        <dbReference type="Pfam" id="PF12680"/>
    </source>
</evidence>
<proteinExistence type="predicted"/>
<reference evidence="2 3" key="1">
    <citation type="journal article" date="2017" name="Int. J. Syst. Evol. Microbiol.">
        <title>Ramlibacter monticola sp. nov., isolated from forest soil.</title>
        <authorList>
            <person name="Chaudhary D.K."/>
            <person name="Kim J."/>
        </authorList>
    </citation>
    <scope>NUCLEOTIDE SEQUENCE [LARGE SCALE GENOMIC DNA]</scope>
    <source>
        <strain evidence="2 3">KACC 19175</strain>
    </source>
</reference>
<evidence type="ECO:0000313" key="3">
    <source>
        <dbReference type="Proteomes" id="UP000599109"/>
    </source>
</evidence>
<sequence>MSRDPIEVARAAYEAYVRKDRAAIEALVAEDFHFTSPLDNRIDRPTYFARCWPNSEWTASFTLVRLIPAGDEVVVTYEGHTREGHGFRNTEILTIRDGKITDVEVYFGWSLPHEAREGGFVEARH</sequence>
<gene>
    <name evidence="2" type="ORF">JJ685_06610</name>
</gene>
<accession>A0A936YY76</accession>
<dbReference type="Pfam" id="PF12680">
    <property type="entry name" value="SnoaL_2"/>
    <property type="match status" value="1"/>
</dbReference>
<comment type="caution">
    <text evidence="2">The sequence shown here is derived from an EMBL/GenBank/DDBJ whole genome shotgun (WGS) entry which is preliminary data.</text>
</comment>
<feature type="domain" description="SnoaL-like" evidence="1">
    <location>
        <begin position="9"/>
        <end position="102"/>
    </location>
</feature>
<dbReference type="RefSeq" id="WP_201673388.1">
    <property type="nucleotide sequence ID" value="NZ_JAEQNE010000001.1"/>
</dbReference>
<dbReference type="SUPFAM" id="SSF54427">
    <property type="entry name" value="NTF2-like"/>
    <property type="match status" value="1"/>
</dbReference>
<keyword evidence="3" id="KW-1185">Reference proteome</keyword>
<dbReference type="Proteomes" id="UP000599109">
    <property type="component" value="Unassembled WGS sequence"/>
</dbReference>
<dbReference type="AlphaFoldDB" id="A0A936YY76"/>
<evidence type="ECO:0000313" key="2">
    <source>
        <dbReference type="EMBL" id="MBL0390809.1"/>
    </source>
</evidence>
<name>A0A936YY76_9BURK</name>